<protein>
    <submittedName>
        <fullName evidence="1">Uncharacterized protein</fullName>
    </submittedName>
</protein>
<accession>A0ABW6KCM1</accession>
<proteinExistence type="predicted"/>
<organism evidence="1 2">
    <name type="scientific">Cytobacillus spartinae</name>
    <dbReference type="NCBI Taxonomy" id="3299023"/>
    <lineage>
        <taxon>Bacteria</taxon>
        <taxon>Bacillati</taxon>
        <taxon>Bacillota</taxon>
        <taxon>Bacilli</taxon>
        <taxon>Bacillales</taxon>
        <taxon>Bacillaceae</taxon>
        <taxon>Cytobacillus</taxon>
    </lineage>
</organism>
<evidence type="ECO:0000313" key="1">
    <source>
        <dbReference type="EMBL" id="MFE8701000.1"/>
    </source>
</evidence>
<dbReference type="EMBL" id="JBIACK010000004">
    <property type="protein sequence ID" value="MFE8701000.1"/>
    <property type="molecule type" value="Genomic_DNA"/>
</dbReference>
<name>A0ABW6KCM1_9BACI</name>
<reference evidence="1 2" key="1">
    <citation type="submission" date="2024-08" db="EMBL/GenBank/DDBJ databases">
        <title>Two novel Cytobacillus novel species.</title>
        <authorList>
            <person name="Liu G."/>
        </authorList>
    </citation>
    <scope>NUCLEOTIDE SEQUENCE [LARGE SCALE GENOMIC DNA]</scope>
    <source>
        <strain evidence="1 2">FJAT-54145</strain>
    </source>
</reference>
<comment type="caution">
    <text evidence="1">The sequence shown here is derived from an EMBL/GenBank/DDBJ whole genome shotgun (WGS) entry which is preliminary data.</text>
</comment>
<dbReference type="Proteomes" id="UP001601059">
    <property type="component" value="Unassembled WGS sequence"/>
</dbReference>
<keyword evidence="2" id="KW-1185">Reference proteome</keyword>
<gene>
    <name evidence="1" type="ORF">ACFYKX_10260</name>
</gene>
<evidence type="ECO:0000313" key="2">
    <source>
        <dbReference type="Proteomes" id="UP001601059"/>
    </source>
</evidence>
<dbReference type="RefSeq" id="WP_389360734.1">
    <property type="nucleotide sequence ID" value="NZ_JBIACK010000004.1"/>
</dbReference>
<sequence length="88" mass="10351">MSVIKELFEDVADFMEYRRKHKTILVKMSRSSHYKLQLICDDLNEHVEDDFKVTPELLAARVLDVFVNQAFDDNVKKLAKQLLPDLLE</sequence>